<feature type="chain" id="PRO_5019349728" evidence="2">
    <location>
        <begin position="24"/>
        <end position="172"/>
    </location>
</feature>
<keyword evidence="2" id="KW-0732">Signal</keyword>
<organism evidence="4 5">
    <name type="scientific">Sulfuriferula multivorans</name>
    <dbReference type="NCBI Taxonomy" id="1559896"/>
    <lineage>
        <taxon>Bacteria</taxon>
        <taxon>Pseudomonadati</taxon>
        <taxon>Pseudomonadota</taxon>
        <taxon>Betaproteobacteria</taxon>
        <taxon>Nitrosomonadales</taxon>
        <taxon>Sulfuricellaceae</taxon>
        <taxon>Sulfuriferula</taxon>
    </lineage>
</organism>
<dbReference type="InterPro" id="IPR025693">
    <property type="entry name" value="Gly-zipper_OmpA-like_dom"/>
</dbReference>
<evidence type="ECO:0000256" key="1">
    <source>
        <dbReference type="SAM" id="MobiDB-lite"/>
    </source>
</evidence>
<evidence type="ECO:0000313" key="5">
    <source>
        <dbReference type="Proteomes" id="UP000286806"/>
    </source>
</evidence>
<feature type="signal peptide" evidence="2">
    <location>
        <begin position="1"/>
        <end position="23"/>
    </location>
</feature>
<name>A0A401JAL8_9PROT</name>
<accession>A0A401JAL8</accession>
<dbReference type="RefSeq" id="WP_124703515.1">
    <property type="nucleotide sequence ID" value="NZ_BGOW01000002.1"/>
</dbReference>
<keyword evidence="5" id="KW-1185">Reference proteome</keyword>
<evidence type="ECO:0000259" key="3">
    <source>
        <dbReference type="Pfam" id="PF13436"/>
    </source>
</evidence>
<dbReference type="Pfam" id="PF13436">
    <property type="entry name" value="Gly-zipper_OmpA"/>
    <property type="match status" value="1"/>
</dbReference>
<dbReference type="PROSITE" id="PS51257">
    <property type="entry name" value="PROKAR_LIPOPROTEIN"/>
    <property type="match status" value="1"/>
</dbReference>
<dbReference type="EMBL" id="BGOW01000002">
    <property type="protein sequence ID" value="GBL44683.1"/>
    <property type="molecule type" value="Genomic_DNA"/>
</dbReference>
<feature type="domain" description="Glycine-zipper-containing OmpA-like membrane" evidence="3">
    <location>
        <begin position="70"/>
        <end position="107"/>
    </location>
</feature>
<dbReference type="Proteomes" id="UP000286806">
    <property type="component" value="Unassembled WGS sequence"/>
</dbReference>
<dbReference type="AlphaFoldDB" id="A0A401JAL8"/>
<proteinExistence type="predicted"/>
<feature type="compositionally biased region" description="Pro residues" evidence="1">
    <location>
        <begin position="153"/>
        <end position="172"/>
    </location>
</feature>
<protein>
    <submittedName>
        <fullName evidence="4">Proline-rich region</fullName>
    </submittedName>
</protein>
<evidence type="ECO:0000256" key="2">
    <source>
        <dbReference type="SAM" id="SignalP"/>
    </source>
</evidence>
<gene>
    <name evidence="4" type="ORF">SFMTTN_0484</name>
</gene>
<reference evidence="4 5" key="1">
    <citation type="journal article" date="2019" name="Front. Microbiol.">
        <title>Genomes of Neutrophilic Sulfur-Oxidizing Chemolithoautotrophs Representing 9 Proteobacterial Species From 8 Genera.</title>
        <authorList>
            <person name="Watanabe T."/>
            <person name="Kojima H."/>
            <person name="Umezawa K."/>
            <person name="Hori C."/>
            <person name="Takasuka T.E."/>
            <person name="Kato Y."/>
            <person name="Fukui M."/>
        </authorList>
    </citation>
    <scope>NUCLEOTIDE SEQUENCE [LARGE SCALE GENOMIC DNA]</scope>
    <source>
        <strain evidence="4 5">TTN</strain>
    </source>
</reference>
<evidence type="ECO:0000313" key="4">
    <source>
        <dbReference type="EMBL" id="GBL44683.1"/>
    </source>
</evidence>
<sequence length="172" mass="17522">MRSTAKILPLSALLLLSACTTIPSGPSVTVLPGTGKSFEQFRMDDDACRQYALDRINGVTPNQAANQSGVMSAVTGTVIGAAAGAALGGHEGAGVGAGTGLLVGSLIGSETAQDSGYSTQQRYNASYMQCMYASGHRVPVYGRIIRQPRAASYPPPPPPGMPPPPPPGVSPP</sequence>
<comment type="caution">
    <text evidence="4">The sequence shown here is derived from an EMBL/GenBank/DDBJ whole genome shotgun (WGS) entry which is preliminary data.</text>
</comment>
<dbReference type="OrthoDB" id="5573966at2"/>
<feature type="region of interest" description="Disordered" evidence="1">
    <location>
        <begin position="148"/>
        <end position="172"/>
    </location>
</feature>